<organism evidence="7 8">
    <name type="scientific">Stephania japonica</name>
    <dbReference type="NCBI Taxonomy" id="461633"/>
    <lineage>
        <taxon>Eukaryota</taxon>
        <taxon>Viridiplantae</taxon>
        <taxon>Streptophyta</taxon>
        <taxon>Embryophyta</taxon>
        <taxon>Tracheophyta</taxon>
        <taxon>Spermatophyta</taxon>
        <taxon>Magnoliopsida</taxon>
        <taxon>Ranunculales</taxon>
        <taxon>Menispermaceae</taxon>
        <taxon>Menispermoideae</taxon>
        <taxon>Cissampelideae</taxon>
        <taxon>Stephania</taxon>
    </lineage>
</organism>
<dbReference type="Proteomes" id="UP001417504">
    <property type="component" value="Unassembled WGS sequence"/>
</dbReference>
<evidence type="ECO:0000256" key="1">
    <source>
        <dbReference type="ARBA" id="ARBA00001946"/>
    </source>
</evidence>
<gene>
    <name evidence="7" type="ORF">Sjap_022515</name>
</gene>
<feature type="binding site" evidence="6">
    <location>
        <position position="77"/>
    </location>
    <ligand>
        <name>Mg(2+)</name>
        <dbReference type="ChEBI" id="CHEBI:18420"/>
        <label>1</label>
        <note>catalytic</note>
    </ligand>
</feature>
<dbReference type="EMBL" id="JBBNAE010000009">
    <property type="protein sequence ID" value="KAK9097018.1"/>
    <property type="molecule type" value="Genomic_DNA"/>
</dbReference>
<dbReference type="Gene3D" id="3.30.540.10">
    <property type="entry name" value="Fructose-1,6-Bisphosphatase, subunit A, domain 1"/>
    <property type="match status" value="1"/>
</dbReference>
<evidence type="ECO:0000313" key="8">
    <source>
        <dbReference type="Proteomes" id="UP001417504"/>
    </source>
</evidence>
<dbReference type="PANTHER" id="PTHR43200">
    <property type="entry name" value="PHOSPHATASE"/>
    <property type="match status" value="1"/>
</dbReference>
<accession>A0AAP0HPY1</accession>
<keyword evidence="5 6" id="KW-0460">Magnesium</keyword>
<dbReference type="GO" id="GO:0016791">
    <property type="term" value="F:phosphatase activity"/>
    <property type="evidence" value="ECO:0007669"/>
    <property type="project" value="UniProtKB-ARBA"/>
</dbReference>
<keyword evidence="3 6" id="KW-0479">Metal-binding</keyword>
<dbReference type="GO" id="GO:0046872">
    <property type="term" value="F:metal ion binding"/>
    <property type="evidence" value="ECO:0007669"/>
    <property type="project" value="UniProtKB-KW"/>
</dbReference>
<reference evidence="7 8" key="1">
    <citation type="submission" date="2024-01" db="EMBL/GenBank/DDBJ databases">
        <title>Genome assemblies of Stephania.</title>
        <authorList>
            <person name="Yang L."/>
        </authorList>
    </citation>
    <scope>NUCLEOTIDE SEQUENCE [LARGE SCALE GENOMIC DNA]</scope>
    <source>
        <strain evidence="7">QJT</strain>
        <tissue evidence="7">Leaf</tissue>
    </source>
</reference>
<feature type="binding site" evidence="6">
    <location>
        <position position="56"/>
    </location>
    <ligand>
        <name>Mg(2+)</name>
        <dbReference type="ChEBI" id="CHEBI:18420"/>
        <label>1</label>
        <note>catalytic</note>
    </ligand>
</feature>
<protein>
    <submittedName>
        <fullName evidence="7">Uncharacterized protein</fullName>
    </submittedName>
</protein>
<feature type="binding site" evidence="6">
    <location>
        <position position="74"/>
    </location>
    <ligand>
        <name>Mg(2+)</name>
        <dbReference type="ChEBI" id="CHEBI:18420"/>
        <label>1</label>
        <note>catalytic</note>
    </ligand>
</feature>
<dbReference type="AlphaFoldDB" id="A0AAP0HPY1"/>
<keyword evidence="4" id="KW-0378">Hydrolase</keyword>
<dbReference type="Pfam" id="PF00459">
    <property type="entry name" value="Inositol_P"/>
    <property type="match status" value="1"/>
</dbReference>
<comment type="cofactor">
    <cofactor evidence="1 6">
        <name>Mg(2+)</name>
        <dbReference type="ChEBI" id="CHEBI:18420"/>
    </cofactor>
</comment>
<evidence type="ECO:0000256" key="2">
    <source>
        <dbReference type="ARBA" id="ARBA00009759"/>
    </source>
</evidence>
<comment type="similarity">
    <text evidence="2">Belongs to the inositol monophosphatase superfamily.</text>
</comment>
<evidence type="ECO:0000256" key="4">
    <source>
        <dbReference type="ARBA" id="ARBA00022801"/>
    </source>
</evidence>
<dbReference type="InterPro" id="IPR051090">
    <property type="entry name" value="Inositol_monoP_superfamily"/>
</dbReference>
<feature type="binding site" evidence="6">
    <location>
        <position position="76"/>
    </location>
    <ligand>
        <name>Mg(2+)</name>
        <dbReference type="ChEBI" id="CHEBI:18420"/>
        <label>1</label>
        <note>catalytic</note>
    </ligand>
</feature>
<evidence type="ECO:0000313" key="7">
    <source>
        <dbReference type="EMBL" id="KAK9097018.1"/>
    </source>
</evidence>
<evidence type="ECO:0000256" key="5">
    <source>
        <dbReference type="ARBA" id="ARBA00022842"/>
    </source>
</evidence>
<comment type="caution">
    <text evidence="7">The sequence shown here is derived from an EMBL/GenBank/DDBJ whole genome shotgun (WGS) entry which is preliminary data.</text>
</comment>
<dbReference type="GO" id="GO:0000105">
    <property type="term" value="P:L-histidine biosynthetic process"/>
    <property type="evidence" value="ECO:0007669"/>
    <property type="project" value="TreeGrafter"/>
</dbReference>
<dbReference type="SUPFAM" id="SSF56655">
    <property type="entry name" value="Carbohydrate phosphatase"/>
    <property type="match status" value="1"/>
</dbReference>
<proteinExistence type="inferred from homology"/>
<evidence type="ECO:0000256" key="6">
    <source>
        <dbReference type="PIRSR" id="PIRSR600760-2"/>
    </source>
</evidence>
<name>A0AAP0HPY1_9MAGN</name>
<keyword evidence="8" id="KW-1185">Reference proteome</keyword>
<dbReference type="PANTHER" id="PTHR43200:SF6">
    <property type="entry name" value="3'(2'),5'-BISPHOSPHATE NUCLEOTIDASE"/>
    <property type="match status" value="1"/>
</dbReference>
<evidence type="ECO:0000256" key="3">
    <source>
        <dbReference type="ARBA" id="ARBA00022723"/>
    </source>
</evidence>
<dbReference type="InterPro" id="IPR000760">
    <property type="entry name" value="Inositol_monophosphatase-like"/>
</dbReference>
<sequence length="165" mass="18564">MLRHGDVIRKYFRNNFDIIDKEDLSLVTIADRVVEESIVSIILDSFPIMQCESILEENGWRCKERTTEYVWVLDHIDETKSFITGKPLFGTLIALLHKGKPVAIDSKSVSCVINGAFSLSVSTRHGASLGQAYLCSEQWHMHSVMLVSMLNGDDVLAWHDAGKVL</sequence>